<comment type="caution">
    <text evidence="1">The sequence shown here is derived from an EMBL/GenBank/DDBJ whole genome shotgun (WGS) entry which is preliminary data.</text>
</comment>
<reference evidence="1 2" key="1">
    <citation type="journal article" date="2016" name="Nat. Commun.">
        <title>Thousands of microbial genomes shed light on interconnected biogeochemical processes in an aquifer system.</title>
        <authorList>
            <person name="Anantharaman K."/>
            <person name="Brown C.T."/>
            <person name="Hug L.A."/>
            <person name="Sharon I."/>
            <person name="Castelle C.J."/>
            <person name="Probst A.J."/>
            <person name="Thomas B.C."/>
            <person name="Singh A."/>
            <person name="Wilkins M.J."/>
            <person name="Karaoz U."/>
            <person name="Brodie E.L."/>
            <person name="Williams K.H."/>
            <person name="Hubbard S.S."/>
            <person name="Banfield J.F."/>
        </authorList>
    </citation>
    <scope>NUCLEOTIDE SEQUENCE [LARGE SCALE GENOMIC DNA]</scope>
</reference>
<evidence type="ECO:0000313" key="2">
    <source>
        <dbReference type="Proteomes" id="UP000176406"/>
    </source>
</evidence>
<organism evidence="1 2">
    <name type="scientific">Candidatus Nealsonbacteria bacterium RIFCSPLOWO2_01_FULL_41_9</name>
    <dbReference type="NCBI Taxonomy" id="1801671"/>
    <lineage>
        <taxon>Bacteria</taxon>
        <taxon>Candidatus Nealsoniibacteriota</taxon>
    </lineage>
</organism>
<gene>
    <name evidence="1" type="ORF">A3A08_01405</name>
</gene>
<dbReference type="AlphaFoldDB" id="A0A1G2EE39"/>
<protein>
    <submittedName>
        <fullName evidence="1">Uncharacterized protein</fullName>
    </submittedName>
</protein>
<dbReference type="Proteomes" id="UP000176406">
    <property type="component" value="Unassembled WGS sequence"/>
</dbReference>
<sequence length="102" mass="11659">MTYEKFISVIEMYGKRLHGAGVPKIRIDTKRTFASLKKEEILAHAHYLIDGAKELAKANNQRRMGSHLTAIQMCLSFAGWYTLQDIMDHNYDPSSNKEKSAK</sequence>
<dbReference type="EMBL" id="MHMG01000003">
    <property type="protein sequence ID" value="OGZ24049.1"/>
    <property type="molecule type" value="Genomic_DNA"/>
</dbReference>
<evidence type="ECO:0000313" key="1">
    <source>
        <dbReference type="EMBL" id="OGZ24049.1"/>
    </source>
</evidence>
<proteinExistence type="predicted"/>
<accession>A0A1G2EE39</accession>
<name>A0A1G2EE39_9BACT</name>